<keyword evidence="1" id="KW-0472">Membrane</keyword>
<dbReference type="Pfam" id="PF12869">
    <property type="entry name" value="tRNA_anti-like"/>
    <property type="match status" value="1"/>
</dbReference>
<evidence type="ECO:0008006" key="4">
    <source>
        <dbReference type="Google" id="ProtNLM"/>
    </source>
</evidence>
<accession>W0F8J6</accession>
<dbReference type="OrthoDB" id="673558at2"/>
<organism evidence="2 3">
    <name type="scientific">Niabella soli DSM 19437</name>
    <dbReference type="NCBI Taxonomy" id="929713"/>
    <lineage>
        <taxon>Bacteria</taxon>
        <taxon>Pseudomonadati</taxon>
        <taxon>Bacteroidota</taxon>
        <taxon>Chitinophagia</taxon>
        <taxon>Chitinophagales</taxon>
        <taxon>Chitinophagaceae</taxon>
        <taxon>Niabella</taxon>
    </lineage>
</organism>
<dbReference type="KEGG" id="nso:NIASO_14045"/>
<feature type="transmembrane region" description="Helical" evidence="1">
    <location>
        <begin position="7"/>
        <end position="26"/>
    </location>
</feature>
<dbReference type="AlphaFoldDB" id="W0F8J6"/>
<proteinExistence type="predicted"/>
<name>W0F8J6_9BACT</name>
<protein>
    <recommendedName>
        <fullName evidence="4">tRNA_anti-like</fullName>
    </recommendedName>
</protein>
<evidence type="ECO:0000256" key="1">
    <source>
        <dbReference type="SAM" id="Phobius"/>
    </source>
</evidence>
<evidence type="ECO:0000313" key="2">
    <source>
        <dbReference type="EMBL" id="AHF17779.1"/>
    </source>
</evidence>
<gene>
    <name evidence="2" type="ORF">NIASO_14045</name>
</gene>
<reference evidence="2 3" key="1">
    <citation type="submission" date="2013-12" db="EMBL/GenBank/DDBJ databases">
        <authorList>
            <consortium name="DOE Joint Genome Institute"/>
            <person name="Eisen J."/>
            <person name="Huntemann M."/>
            <person name="Han J."/>
            <person name="Chen A."/>
            <person name="Kyrpides N."/>
            <person name="Mavromatis K."/>
            <person name="Markowitz V."/>
            <person name="Palaniappan K."/>
            <person name="Ivanova N."/>
            <person name="Schaumberg A."/>
            <person name="Pati A."/>
            <person name="Liolios K."/>
            <person name="Nordberg H.P."/>
            <person name="Cantor M.N."/>
            <person name="Hua S.X."/>
            <person name="Woyke T."/>
        </authorList>
    </citation>
    <scope>NUCLEOTIDE SEQUENCE [LARGE SCALE GENOMIC DNA]</scope>
    <source>
        <strain evidence="3">DSM 19437</strain>
    </source>
</reference>
<dbReference type="STRING" id="929713.NIASO_14045"/>
<keyword evidence="3" id="KW-1185">Reference proteome</keyword>
<evidence type="ECO:0000313" key="3">
    <source>
        <dbReference type="Proteomes" id="UP000003586"/>
    </source>
</evidence>
<sequence>MKRRIKILLLVIIAMAGVLYGLYWYYKKPEDIRSAVPQLESTAAGIIADFNNDEQVATKKYVDKVILINGKVTDIKVEQNGTATVFLDGNDPLASVTCSFYNNEAGNLKTIKPGAMVKIKGVCTGKLMDVVFNKCSIVP</sequence>
<dbReference type="HOGENOM" id="CLU_142783_0_0_10"/>
<dbReference type="InterPro" id="IPR024422">
    <property type="entry name" value="Protein_unknown_function_OB"/>
</dbReference>
<keyword evidence="1" id="KW-0812">Transmembrane</keyword>
<dbReference type="RefSeq" id="WP_008586468.1">
    <property type="nucleotide sequence ID" value="NZ_CP007035.1"/>
</dbReference>
<dbReference type="eggNOG" id="ENOG5033MGR">
    <property type="taxonomic scope" value="Bacteria"/>
</dbReference>
<keyword evidence="1" id="KW-1133">Transmembrane helix</keyword>
<dbReference type="EMBL" id="CP007035">
    <property type="protein sequence ID" value="AHF17779.1"/>
    <property type="molecule type" value="Genomic_DNA"/>
</dbReference>
<dbReference type="Proteomes" id="UP000003586">
    <property type="component" value="Chromosome"/>
</dbReference>